<dbReference type="Pfam" id="PF05345">
    <property type="entry name" value="He_PIG"/>
    <property type="match status" value="1"/>
</dbReference>
<proteinExistence type="predicted"/>
<comment type="caution">
    <text evidence="2">The sequence shown here is derived from an EMBL/GenBank/DDBJ whole genome shotgun (WGS) entry which is preliminary data.</text>
</comment>
<gene>
    <name evidence="2" type="ORF">AMJ44_14130</name>
</gene>
<feature type="domain" description="FlgD/Vpr Ig-like" evidence="1">
    <location>
        <begin position="446"/>
        <end position="506"/>
    </location>
</feature>
<dbReference type="Gene3D" id="2.60.40.10">
    <property type="entry name" value="Immunoglobulins"/>
    <property type="match status" value="1"/>
</dbReference>
<dbReference type="Proteomes" id="UP000051861">
    <property type="component" value="Unassembled WGS sequence"/>
</dbReference>
<accession>A0A0S7XML4</accession>
<dbReference type="InterPro" id="IPR026444">
    <property type="entry name" value="Secre_tail"/>
</dbReference>
<dbReference type="InterPro" id="IPR013783">
    <property type="entry name" value="Ig-like_fold"/>
</dbReference>
<dbReference type="Gene3D" id="2.60.40.4070">
    <property type="match status" value="1"/>
</dbReference>
<evidence type="ECO:0000259" key="1">
    <source>
        <dbReference type="Pfam" id="PF13860"/>
    </source>
</evidence>
<sequence>VSDPWTTWDADYENTLTEPHELIQLWAHSNPVHHGFTNPAGQWSFTYSWEIPAVDPSAYFYILCACSNARYTASDYMAGWYIFSPSYGLAAIGNTTLGAMIYCHDFYPSLGYQKPIGDAYIIWFLAQAAGGFWWWEECYYYGLTLLGDPTLRIQKKSNSRMIQYDNEWGGSSVCLPNSDGTDLFNTRFTAHKSCSLSAVLMLANPWNGAPTCRIYVWDSDGTFPSAKIDSIDVQLNPANIGRWTWVDVSELGLQFSEGEDFHVGFTAVNLQPGDRVDLHAGVPVDSLPMRSSLMHNGEWVLFHDFDPEGHNFDIRVVVVEEPEPVVEITTLTIPNACLEQYYNQAIEVEGGIPPYSWDLTAGSLPDSITLEGQTGVISGQATCLDTSHFTIRVTDSGTPSLIDIQHLTLVTRRCSDNAEDDNGSVLPEHFVLRQNYPNPFNHACNIEYALSTDCRVTLTVYNILGQKVRVLVDEYQSAGHKSVTWDGKDDQGQDATSGVYFYRIQAGDFAEAKKMLLLK</sequence>
<dbReference type="Pfam" id="PF13860">
    <property type="entry name" value="FlgD_ig"/>
    <property type="match status" value="1"/>
</dbReference>
<protein>
    <recommendedName>
        <fullName evidence="1">FlgD/Vpr Ig-like domain-containing protein</fullName>
    </recommendedName>
</protein>
<evidence type="ECO:0000313" key="3">
    <source>
        <dbReference type="Proteomes" id="UP000051861"/>
    </source>
</evidence>
<name>A0A0S7XML4_UNCSA</name>
<evidence type="ECO:0000313" key="2">
    <source>
        <dbReference type="EMBL" id="KPJ63729.1"/>
    </source>
</evidence>
<dbReference type="InterPro" id="IPR025965">
    <property type="entry name" value="FlgD/Vpr_Ig-like"/>
</dbReference>
<reference evidence="2 3" key="1">
    <citation type="journal article" date="2015" name="Microbiome">
        <title>Genomic resolution of linkages in carbon, nitrogen, and sulfur cycling among widespread estuary sediment bacteria.</title>
        <authorList>
            <person name="Baker B.J."/>
            <person name="Lazar C.S."/>
            <person name="Teske A.P."/>
            <person name="Dick G.J."/>
        </authorList>
    </citation>
    <scope>NUCLEOTIDE SEQUENCE [LARGE SCALE GENOMIC DNA]</scope>
    <source>
        <strain evidence="2">DG_54_3</strain>
    </source>
</reference>
<dbReference type="AlphaFoldDB" id="A0A0S7XML4"/>
<feature type="non-terminal residue" evidence="2">
    <location>
        <position position="1"/>
    </location>
</feature>
<dbReference type="NCBIfam" id="TIGR04183">
    <property type="entry name" value="Por_Secre_tail"/>
    <property type="match status" value="1"/>
</dbReference>
<dbReference type="EMBL" id="LIZX01000223">
    <property type="protein sequence ID" value="KPJ63729.1"/>
    <property type="molecule type" value="Genomic_DNA"/>
</dbReference>
<organism evidence="2 3">
    <name type="scientific">candidate division WOR-1 bacterium DG_54_3</name>
    <dbReference type="NCBI Taxonomy" id="1703775"/>
    <lineage>
        <taxon>Bacteria</taxon>
        <taxon>Bacillati</taxon>
        <taxon>Saganbacteria</taxon>
    </lineage>
</organism>